<accession>A0A371FCN0</accession>
<organism evidence="1 2">
    <name type="scientific">Mucuna pruriens</name>
    <name type="common">Velvet bean</name>
    <name type="synonym">Dolichos pruriens</name>
    <dbReference type="NCBI Taxonomy" id="157652"/>
    <lineage>
        <taxon>Eukaryota</taxon>
        <taxon>Viridiplantae</taxon>
        <taxon>Streptophyta</taxon>
        <taxon>Embryophyta</taxon>
        <taxon>Tracheophyta</taxon>
        <taxon>Spermatophyta</taxon>
        <taxon>Magnoliopsida</taxon>
        <taxon>eudicotyledons</taxon>
        <taxon>Gunneridae</taxon>
        <taxon>Pentapetalae</taxon>
        <taxon>rosids</taxon>
        <taxon>fabids</taxon>
        <taxon>Fabales</taxon>
        <taxon>Fabaceae</taxon>
        <taxon>Papilionoideae</taxon>
        <taxon>50 kb inversion clade</taxon>
        <taxon>NPAAA clade</taxon>
        <taxon>indigoferoid/millettioid clade</taxon>
        <taxon>Phaseoleae</taxon>
        <taxon>Mucuna</taxon>
    </lineage>
</organism>
<dbReference type="Proteomes" id="UP000257109">
    <property type="component" value="Unassembled WGS sequence"/>
</dbReference>
<reference evidence="1" key="1">
    <citation type="submission" date="2018-05" db="EMBL/GenBank/DDBJ databases">
        <title>Draft genome of Mucuna pruriens seed.</title>
        <authorList>
            <person name="Nnadi N.E."/>
            <person name="Vos R."/>
            <person name="Hasami M.H."/>
            <person name="Devisetty U.K."/>
            <person name="Aguiy J.C."/>
        </authorList>
    </citation>
    <scope>NUCLEOTIDE SEQUENCE [LARGE SCALE GENOMIC DNA]</scope>
    <source>
        <strain evidence="1">JCA_2017</strain>
    </source>
</reference>
<dbReference type="EMBL" id="QJKJ01009638">
    <property type="protein sequence ID" value="RDX76055.1"/>
    <property type="molecule type" value="Genomic_DNA"/>
</dbReference>
<gene>
    <name evidence="1" type="ORF">CR513_43989</name>
</gene>
<evidence type="ECO:0000313" key="1">
    <source>
        <dbReference type="EMBL" id="RDX76055.1"/>
    </source>
</evidence>
<name>A0A371FCN0_MUCPR</name>
<dbReference type="SUPFAM" id="SSF50630">
    <property type="entry name" value="Acid proteases"/>
    <property type="match status" value="1"/>
</dbReference>
<dbReference type="OrthoDB" id="778454at2759"/>
<dbReference type="PANTHER" id="PTHR33067">
    <property type="entry name" value="RNA-DIRECTED DNA POLYMERASE-RELATED"/>
    <property type="match status" value="1"/>
</dbReference>
<comment type="caution">
    <text evidence="1">The sequence shown here is derived from an EMBL/GenBank/DDBJ whole genome shotgun (WGS) entry which is preliminary data.</text>
</comment>
<dbReference type="InterPro" id="IPR021109">
    <property type="entry name" value="Peptidase_aspartic_dom_sf"/>
</dbReference>
<protein>
    <recommendedName>
        <fullName evidence="3">Aspartic peptidase DDI1-type domain-containing protein</fullName>
    </recommendedName>
</protein>
<keyword evidence="2" id="KW-1185">Reference proteome</keyword>
<evidence type="ECO:0008006" key="3">
    <source>
        <dbReference type="Google" id="ProtNLM"/>
    </source>
</evidence>
<dbReference type="Gene3D" id="2.40.70.10">
    <property type="entry name" value="Acid Proteases"/>
    <property type="match status" value="1"/>
</dbReference>
<evidence type="ECO:0000313" key="2">
    <source>
        <dbReference type="Proteomes" id="UP000257109"/>
    </source>
</evidence>
<proteinExistence type="predicted"/>
<dbReference type="PANTHER" id="PTHR33067:SF15">
    <property type="entry name" value="RNA-DIRECTED DNA POLYMERASE"/>
    <property type="match status" value="1"/>
</dbReference>
<dbReference type="AlphaFoldDB" id="A0A371FCN0"/>
<sequence>MEHPTNMFPMLQEIELDNVEIIGSINGYQYDKQPYLSRQYDGQQFGSSEITSTTVPTTTTTTSSTVGQFTFDGRVDEAVECKELPQQPAPQPKPKLVNAESELKADSLVQQQARAVPLPFPTRTVSTRKFETNEDLLKMFQRVEINILLLDAIKQISKSHNWITISLAKEVLRPRIFSVPCTIGDCTFTDAMLDLGASINVMSSSIYKSLNFGDLEPMGIVIQLANRSVVQPLGKDVLVQVNELVFLADFYVLDMEDEMFGKGSTLILGRPFLMTA</sequence>
<dbReference type="CDD" id="cd00303">
    <property type="entry name" value="retropepsin_like"/>
    <property type="match status" value="1"/>
</dbReference>
<feature type="non-terminal residue" evidence="1">
    <location>
        <position position="1"/>
    </location>
</feature>